<name>A0AAV7RH70_PLEWA</name>
<dbReference type="EMBL" id="JANPWB010000009">
    <property type="protein sequence ID" value="KAJ1150821.1"/>
    <property type="molecule type" value="Genomic_DNA"/>
</dbReference>
<gene>
    <name evidence="1" type="ORF">NDU88_003610</name>
</gene>
<keyword evidence="2" id="KW-1185">Reference proteome</keyword>
<evidence type="ECO:0000313" key="2">
    <source>
        <dbReference type="Proteomes" id="UP001066276"/>
    </source>
</evidence>
<proteinExistence type="predicted"/>
<comment type="caution">
    <text evidence="1">The sequence shown here is derived from an EMBL/GenBank/DDBJ whole genome shotgun (WGS) entry which is preliminary data.</text>
</comment>
<dbReference type="Proteomes" id="UP001066276">
    <property type="component" value="Chromosome 5"/>
</dbReference>
<dbReference type="AlphaFoldDB" id="A0AAV7RH70"/>
<organism evidence="1 2">
    <name type="scientific">Pleurodeles waltl</name>
    <name type="common">Iberian ribbed newt</name>
    <dbReference type="NCBI Taxonomy" id="8319"/>
    <lineage>
        <taxon>Eukaryota</taxon>
        <taxon>Metazoa</taxon>
        <taxon>Chordata</taxon>
        <taxon>Craniata</taxon>
        <taxon>Vertebrata</taxon>
        <taxon>Euteleostomi</taxon>
        <taxon>Amphibia</taxon>
        <taxon>Batrachia</taxon>
        <taxon>Caudata</taxon>
        <taxon>Salamandroidea</taxon>
        <taxon>Salamandridae</taxon>
        <taxon>Pleurodelinae</taxon>
        <taxon>Pleurodeles</taxon>
    </lineage>
</organism>
<accession>A0AAV7RH70</accession>
<sequence>MEQEEGCVILERSWETSRPAVPTWRLRLELLEDAAFRASLSAVIPENFELNDGTASSSLVEWDTFKVFVRGHCLGTQCNQRRSIERDLTRVERVLLRPEGEVTGNQTETSTLTAVRAEHLLLLERLRCLNYAAHSARTHDSADKAGKLLAWLIR</sequence>
<protein>
    <submittedName>
        <fullName evidence="1">Uncharacterized protein</fullName>
    </submittedName>
</protein>
<reference evidence="1" key="1">
    <citation type="journal article" date="2022" name="bioRxiv">
        <title>Sequencing and chromosome-scale assembly of the giantPleurodeles waltlgenome.</title>
        <authorList>
            <person name="Brown T."/>
            <person name="Elewa A."/>
            <person name="Iarovenko S."/>
            <person name="Subramanian E."/>
            <person name="Araus A.J."/>
            <person name="Petzold A."/>
            <person name="Susuki M."/>
            <person name="Suzuki K.-i.T."/>
            <person name="Hayashi T."/>
            <person name="Toyoda A."/>
            <person name="Oliveira C."/>
            <person name="Osipova E."/>
            <person name="Leigh N.D."/>
            <person name="Simon A."/>
            <person name="Yun M.H."/>
        </authorList>
    </citation>
    <scope>NUCLEOTIDE SEQUENCE</scope>
    <source>
        <strain evidence="1">20211129_DDA</strain>
        <tissue evidence="1">Liver</tissue>
    </source>
</reference>
<evidence type="ECO:0000313" key="1">
    <source>
        <dbReference type="EMBL" id="KAJ1150821.1"/>
    </source>
</evidence>